<name>A0A4U3M541_9ACTN</name>
<dbReference type="Proteomes" id="UP000305836">
    <property type="component" value="Unassembled WGS sequence"/>
</dbReference>
<comment type="caution">
    <text evidence="2">The sequence shown here is derived from an EMBL/GenBank/DDBJ whole genome shotgun (WGS) entry which is preliminary data.</text>
</comment>
<organism evidence="2 3">
    <name type="scientific">Kribbella jiaozuonensis</name>
    <dbReference type="NCBI Taxonomy" id="2575441"/>
    <lineage>
        <taxon>Bacteria</taxon>
        <taxon>Bacillati</taxon>
        <taxon>Actinomycetota</taxon>
        <taxon>Actinomycetes</taxon>
        <taxon>Propionibacteriales</taxon>
        <taxon>Kribbellaceae</taxon>
        <taxon>Kribbella</taxon>
    </lineage>
</organism>
<keyword evidence="3" id="KW-1185">Reference proteome</keyword>
<accession>A0A4U3M541</accession>
<dbReference type="EMBL" id="SZPZ01000001">
    <property type="protein sequence ID" value="TKK82486.1"/>
    <property type="molecule type" value="Genomic_DNA"/>
</dbReference>
<feature type="transmembrane region" description="Helical" evidence="1">
    <location>
        <begin position="279"/>
        <end position="299"/>
    </location>
</feature>
<protein>
    <submittedName>
        <fullName evidence="2">Uncharacterized protein</fullName>
    </submittedName>
</protein>
<sequence length="355" mass="38315">MAASIPGTAASIGTQIGRYFSLTSLLPSMLFVVWIVALSGAAEPFGEFKLSGAGHAFATLTTPKVVLLIGAALLLGFVIHPLQFATAQLLEGYWGTRPFAVRLATALALRHRERQTRLENTARTLDQQAQRLLNAMIRSEMCGEEYAALSPEELSSLRVTMSARTRGASVHGLLLGRSAVLKVLATMPPQADRMLPTRLGNALRQIEDTVGRRYGLSLVAVAPHLTVAAAPSRAAYVDDTREQLDISIRLAFFGLLSAVVTTIWLLAAGWWLLVALVPYGFAYVTYRGAVAAAGAWGAAIKTCMDLDRFAMYDAMQVERPVTTRAERRRNADLMDVLGGRSAGTSVAYVRPKPPS</sequence>
<dbReference type="OrthoDB" id="529448at2"/>
<dbReference type="RefSeq" id="WP_137253179.1">
    <property type="nucleotide sequence ID" value="NZ_JBHSPQ010000001.1"/>
</dbReference>
<proteinExistence type="predicted"/>
<keyword evidence="1" id="KW-0472">Membrane</keyword>
<keyword evidence="1" id="KW-1133">Transmembrane helix</keyword>
<feature type="transmembrane region" description="Helical" evidence="1">
    <location>
        <begin position="19"/>
        <end position="37"/>
    </location>
</feature>
<evidence type="ECO:0000313" key="2">
    <source>
        <dbReference type="EMBL" id="TKK82486.1"/>
    </source>
</evidence>
<reference evidence="2 3" key="1">
    <citation type="submission" date="2019-04" db="EMBL/GenBank/DDBJ databases">
        <title>Kribbella sp. NEAU-THZ 27 nov., a novel actinomycete isolated from soil.</title>
        <authorList>
            <person name="Duan L."/>
        </authorList>
    </citation>
    <scope>NUCLEOTIDE SEQUENCE [LARGE SCALE GENOMIC DNA]</scope>
    <source>
        <strain evidence="3">NEAU-THZ27</strain>
    </source>
</reference>
<evidence type="ECO:0000313" key="3">
    <source>
        <dbReference type="Proteomes" id="UP000305836"/>
    </source>
</evidence>
<dbReference type="AlphaFoldDB" id="A0A4U3M541"/>
<feature type="transmembrane region" description="Helical" evidence="1">
    <location>
        <begin position="57"/>
        <end position="79"/>
    </location>
</feature>
<gene>
    <name evidence="2" type="ORF">FDA38_06795</name>
</gene>
<evidence type="ECO:0000256" key="1">
    <source>
        <dbReference type="SAM" id="Phobius"/>
    </source>
</evidence>
<feature type="transmembrane region" description="Helical" evidence="1">
    <location>
        <begin position="250"/>
        <end position="273"/>
    </location>
</feature>
<keyword evidence="1" id="KW-0812">Transmembrane</keyword>